<keyword evidence="2" id="KW-0805">Transcription regulation</keyword>
<organism evidence="6 7">
    <name type="scientific">Neopusillimonas maritima</name>
    <dbReference type="NCBI Taxonomy" id="2026239"/>
    <lineage>
        <taxon>Bacteria</taxon>
        <taxon>Pseudomonadati</taxon>
        <taxon>Pseudomonadota</taxon>
        <taxon>Betaproteobacteria</taxon>
        <taxon>Burkholderiales</taxon>
        <taxon>Alcaligenaceae</taxon>
        <taxon>Neopusillimonas</taxon>
    </lineage>
</organism>
<dbReference type="SUPFAM" id="SSF53850">
    <property type="entry name" value="Periplasmic binding protein-like II"/>
    <property type="match status" value="1"/>
</dbReference>
<dbReference type="GO" id="GO:0003700">
    <property type="term" value="F:DNA-binding transcription factor activity"/>
    <property type="evidence" value="ECO:0007669"/>
    <property type="project" value="InterPro"/>
</dbReference>
<accession>A0A3A1YVL1</accession>
<dbReference type="Gene3D" id="1.10.10.10">
    <property type="entry name" value="Winged helix-like DNA-binding domain superfamily/Winged helix DNA-binding domain"/>
    <property type="match status" value="2"/>
</dbReference>
<name>A0A3A1YVL1_9BURK</name>
<evidence type="ECO:0000313" key="7">
    <source>
        <dbReference type="Proteomes" id="UP000266206"/>
    </source>
</evidence>
<feature type="domain" description="HTH lysR-type" evidence="5">
    <location>
        <begin position="104"/>
        <end position="161"/>
    </location>
</feature>
<gene>
    <name evidence="6" type="ORF">CJP73_07260</name>
</gene>
<reference evidence="6 7" key="1">
    <citation type="submission" date="2017-08" db="EMBL/GenBank/DDBJ databases">
        <title>Pusillimonas indicus sp. nov., a member of the family Alcaligenaceae isolated from surface seawater.</title>
        <authorList>
            <person name="Li J."/>
        </authorList>
    </citation>
    <scope>NUCLEOTIDE SEQUENCE [LARGE SCALE GENOMIC DNA]</scope>
    <source>
        <strain evidence="6 7">L52-1-41</strain>
    </source>
</reference>
<comment type="caution">
    <text evidence="6">The sequence shown here is derived from an EMBL/GenBank/DDBJ whole genome shotgun (WGS) entry which is preliminary data.</text>
</comment>
<dbReference type="InterPro" id="IPR050950">
    <property type="entry name" value="HTH-type_LysR_regulators"/>
</dbReference>
<evidence type="ECO:0000259" key="5">
    <source>
        <dbReference type="PROSITE" id="PS50931"/>
    </source>
</evidence>
<dbReference type="PROSITE" id="PS50931">
    <property type="entry name" value="HTH_LYSR"/>
    <property type="match status" value="2"/>
</dbReference>
<evidence type="ECO:0000256" key="1">
    <source>
        <dbReference type="ARBA" id="ARBA00009437"/>
    </source>
</evidence>
<dbReference type="InterPro" id="IPR036388">
    <property type="entry name" value="WH-like_DNA-bd_sf"/>
</dbReference>
<dbReference type="PANTHER" id="PTHR30419">
    <property type="entry name" value="HTH-TYPE TRANSCRIPTIONAL REGULATOR YBHD"/>
    <property type="match status" value="1"/>
</dbReference>
<dbReference type="GO" id="GO:0003677">
    <property type="term" value="F:DNA binding"/>
    <property type="evidence" value="ECO:0007669"/>
    <property type="project" value="UniProtKB-KW"/>
</dbReference>
<proteinExistence type="inferred from homology"/>
<dbReference type="Pfam" id="PF00126">
    <property type="entry name" value="HTH_1"/>
    <property type="match status" value="2"/>
</dbReference>
<keyword evidence="3" id="KW-0238">DNA-binding</keyword>
<dbReference type="EMBL" id="NQYH01000004">
    <property type="protein sequence ID" value="RIY41319.1"/>
    <property type="molecule type" value="Genomic_DNA"/>
</dbReference>
<dbReference type="InterPro" id="IPR005119">
    <property type="entry name" value="LysR_subst-bd"/>
</dbReference>
<dbReference type="PANTHER" id="PTHR30419:SF8">
    <property type="entry name" value="NITROGEN ASSIMILATION TRANSCRIPTIONAL ACTIVATOR-RELATED"/>
    <property type="match status" value="1"/>
</dbReference>
<dbReference type="Proteomes" id="UP000266206">
    <property type="component" value="Unassembled WGS sequence"/>
</dbReference>
<dbReference type="RefSeq" id="WP_119515945.1">
    <property type="nucleotide sequence ID" value="NZ_NQYH01000004.1"/>
</dbReference>
<sequence length="403" mass="44186">MLPAPKHLRAFHAICKEGSMKRAGDVLRRSRSSVSHAIDELESEIGFSLFERNAHGMLLTEFGNILYRRVDFAFQEMAVARRSLEMLHANRMLSPNAPIFSLAVSQQRINIFLAFAQLRHMSAAARELGVSQPAVSMALRDLEQSIGVPLYEQVAGTFRFTRSGDILLNHLKRALVQLRLARVEMNRVKGQFEGSIAVGALPFGGASILPPAVSRLLASYPQLKISTHEGSFDTLVASLWCGDLDLVVGALQPLEQHAGLVSERLFDDPIVVVARADHPLAQQRNVTLEDVVKAGWVLPAAGTPTREALFSALQQKGVNCPRVSVESSDVSTIRGLLLESDLISAGARRLFHHDLQSGALVRLADDYPIAQRSIGILTRTQAHSSPLAQLLMDEIRFIARSVS</sequence>
<dbReference type="GO" id="GO:0005829">
    <property type="term" value="C:cytosol"/>
    <property type="evidence" value="ECO:0007669"/>
    <property type="project" value="TreeGrafter"/>
</dbReference>
<comment type="similarity">
    <text evidence="1">Belongs to the LysR transcriptional regulatory family.</text>
</comment>
<protein>
    <recommendedName>
        <fullName evidence="5">HTH lysR-type domain-containing protein</fullName>
    </recommendedName>
</protein>
<feature type="domain" description="HTH lysR-type" evidence="5">
    <location>
        <begin position="1"/>
        <end position="60"/>
    </location>
</feature>
<evidence type="ECO:0000256" key="2">
    <source>
        <dbReference type="ARBA" id="ARBA00023015"/>
    </source>
</evidence>
<evidence type="ECO:0000256" key="3">
    <source>
        <dbReference type="ARBA" id="ARBA00023125"/>
    </source>
</evidence>
<evidence type="ECO:0000256" key="4">
    <source>
        <dbReference type="ARBA" id="ARBA00023163"/>
    </source>
</evidence>
<dbReference type="Gene3D" id="3.40.190.10">
    <property type="entry name" value="Periplasmic binding protein-like II"/>
    <property type="match status" value="2"/>
</dbReference>
<dbReference type="OrthoDB" id="8437302at2"/>
<dbReference type="Pfam" id="PF03466">
    <property type="entry name" value="LysR_substrate"/>
    <property type="match status" value="1"/>
</dbReference>
<dbReference type="PRINTS" id="PR00039">
    <property type="entry name" value="HTHLYSR"/>
</dbReference>
<dbReference type="InterPro" id="IPR036390">
    <property type="entry name" value="WH_DNA-bd_sf"/>
</dbReference>
<keyword evidence="4" id="KW-0804">Transcription</keyword>
<dbReference type="AlphaFoldDB" id="A0A3A1YVL1"/>
<evidence type="ECO:0000313" key="6">
    <source>
        <dbReference type="EMBL" id="RIY41319.1"/>
    </source>
</evidence>
<dbReference type="SUPFAM" id="SSF46785">
    <property type="entry name" value="Winged helix' DNA-binding domain"/>
    <property type="match status" value="2"/>
</dbReference>
<dbReference type="InterPro" id="IPR000847">
    <property type="entry name" value="LysR_HTH_N"/>
</dbReference>